<name>A0A6N8DUQ4_RHOAC</name>
<reference evidence="1 2" key="1">
    <citation type="submission" date="2019-11" db="EMBL/GenBank/DDBJ databases">
        <title>Whole-genome sequence of a Rhodoblastus acidophilus DSM 142.</title>
        <authorList>
            <person name="Kyndt J.A."/>
            <person name="Meyer T.E."/>
        </authorList>
    </citation>
    <scope>NUCLEOTIDE SEQUENCE [LARGE SCALE GENOMIC DNA]</scope>
    <source>
        <strain evidence="1 2">DSM 142</strain>
    </source>
</reference>
<dbReference type="OrthoDB" id="6853346at2"/>
<dbReference type="InterPro" id="IPR027417">
    <property type="entry name" value="P-loop_NTPase"/>
</dbReference>
<dbReference type="RefSeq" id="WP_155447994.1">
    <property type="nucleotide sequence ID" value="NZ_JAOQNR010000011.1"/>
</dbReference>
<protein>
    <recommendedName>
        <fullName evidence="3">Thymidylate kinase</fullName>
    </recommendedName>
</protein>
<accession>A0A6N8DUQ4</accession>
<organism evidence="1 2">
    <name type="scientific">Rhodoblastus acidophilus</name>
    <name type="common">Rhodopseudomonas acidophila</name>
    <dbReference type="NCBI Taxonomy" id="1074"/>
    <lineage>
        <taxon>Bacteria</taxon>
        <taxon>Pseudomonadati</taxon>
        <taxon>Pseudomonadota</taxon>
        <taxon>Alphaproteobacteria</taxon>
        <taxon>Hyphomicrobiales</taxon>
        <taxon>Rhodoblastaceae</taxon>
        <taxon>Rhodoblastus</taxon>
    </lineage>
</organism>
<sequence length="504" mass="55899">MSLAVRLSPVTDPTPQPPAILARLIESFRQQSVAYCCWKNPSRLPDSFAGRSDLDLLIARTARATALQIFASCGFKHAPDAAWHDDPSVLSFLGFDESSGALLHVHAHFRLVVGPPLFKNDRIPCETGFLSRAPMLDNQMRVLSCEDRALLLIIRAQCELSWADPVVWRHRRRNEQKFRDEFAGLAADIRPEVFLSAATHLFGPELAQDVLALAHRENAPFAPFGLRTRIRRALAPYRKCGGFEAMVAQGFRAIGLLFGVFNRNVLQTPRTWRRRAPGGGVVIAFVGVDGSGKSTAAAGVRQWLGGEIDVVQHYFGTGEGAPSLVLAPFKLLARAISPFIKTKPKGASHGRISDRPPGPLYATLFAVWALAVALDKRHKLKSVQRAIRRGFVVVTDRYPQNEDPKFNDGPLLPRLPVVPEWLRRFEASVYEQARRTPPDLVVKLLVGPETVMRREPDMNVTIIKERLACIDTLRFQGARLVAVDAKTSLAEVTLAVRQAVWSII</sequence>
<evidence type="ECO:0008006" key="3">
    <source>
        <dbReference type="Google" id="ProtNLM"/>
    </source>
</evidence>
<evidence type="ECO:0000313" key="2">
    <source>
        <dbReference type="Proteomes" id="UP000439113"/>
    </source>
</evidence>
<dbReference type="Gene3D" id="3.40.50.300">
    <property type="entry name" value="P-loop containing nucleotide triphosphate hydrolases"/>
    <property type="match status" value="1"/>
</dbReference>
<dbReference type="EMBL" id="WNKS01000035">
    <property type="protein sequence ID" value="MTV33315.1"/>
    <property type="molecule type" value="Genomic_DNA"/>
</dbReference>
<dbReference type="SUPFAM" id="SSF52540">
    <property type="entry name" value="P-loop containing nucleoside triphosphate hydrolases"/>
    <property type="match status" value="1"/>
</dbReference>
<evidence type="ECO:0000313" key="1">
    <source>
        <dbReference type="EMBL" id="MTV33315.1"/>
    </source>
</evidence>
<dbReference type="AlphaFoldDB" id="A0A6N8DUQ4"/>
<comment type="caution">
    <text evidence="1">The sequence shown here is derived from an EMBL/GenBank/DDBJ whole genome shotgun (WGS) entry which is preliminary data.</text>
</comment>
<proteinExistence type="predicted"/>
<dbReference type="Proteomes" id="UP000439113">
    <property type="component" value="Unassembled WGS sequence"/>
</dbReference>
<gene>
    <name evidence="1" type="ORF">GJ654_20270</name>
</gene>